<evidence type="ECO:0000256" key="3">
    <source>
        <dbReference type="ARBA" id="ARBA00022898"/>
    </source>
</evidence>
<comment type="similarity">
    <text evidence="5">Belongs to the class-II pyridoxal-phosphate-dependent aminotransferase family. MalY/PatB cystathionine beta-lyase subfamily.</text>
</comment>
<dbReference type="GO" id="GO:0047804">
    <property type="term" value="F:cysteine-S-conjugate beta-lyase activity"/>
    <property type="evidence" value="ECO:0007669"/>
    <property type="project" value="UniProtKB-EC"/>
</dbReference>
<evidence type="ECO:0000256" key="1">
    <source>
        <dbReference type="ARBA" id="ARBA00001933"/>
    </source>
</evidence>
<keyword evidence="3" id="KW-0663">Pyridoxal phosphate</keyword>
<evidence type="ECO:0000259" key="6">
    <source>
        <dbReference type="Pfam" id="PF00155"/>
    </source>
</evidence>
<protein>
    <recommendedName>
        <fullName evidence="2">cysteine-S-conjugate beta-lyase</fullName>
        <ecNumber evidence="2">4.4.1.13</ecNumber>
    </recommendedName>
</protein>
<dbReference type="InterPro" id="IPR027619">
    <property type="entry name" value="C-S_lyase_PatB-like"/>
</dbReference>
<evidence type="ECO:0000256" key="4">
    <source>
        <dbReference type="ARBA" id="ARBA00023239"/>
    </source>
</evidence>
<proteinExistence type="inferred from homology"/>
<dbReference type="PANTHER" id="PTHR43525:SF1">
    <property type="entry name" value="PROTEIN MALY"/>
    <property type="match status" value="1"/>
</dbReference>
<dbReference type="OrthoDB" id="9802872at2"/>
<keyword evidence="4" id="KW-0456">Lyase</keyword>
<evidence type="ECO:0000313" key="7">
    <source>
        <dbReference type="EMBL" id="KRL62657.1"/>
    </source>
</evidence>
<dbReference type="Proteomes" id="UP000051931">
    <property type="component" value="Unassembled WGS sequence"/>
</dbReference>
<dbReference type="PANTHER" id="PTHR43525">
    <property type="entry name" value="PROTEIN MALY"/>
    <property type="match status" value="1"/>
</dbReference>
<dbReference type="EC" id="4.4.1.13" evidence="2"/>
<dbReference type="Pfam" id="PF00155">
    <property type="entry name" value="Aminotran_1_2"/>
    <property type="match status" value="1"/>
</dbReference>
<name>A0A0R1S0W1_9LACO</name>
<organism evidence="7 8">
    <name type="scientific">Lactobacillus psittaci DSM 15354</name>
    <dbReference type="NCBI Taxonomy" id="1122152"/>
    <lineage>
        <taxon>Bacteria</taxon>
        <taxon>Bacillati</taxon>
        <taxon>Bacillota</taxon>
        <taxon>Bacilli</taxon>
        <taxon>Lactobacillales</taxon>
        <taxon>Lactobacillaceae</taxon>
        <taxon>Lactobacillus</taxon>
    </lineage>
</organism>
<dbReference type="NCBIfam" id="TIGR04350">
    <property type="entry name" value="C_S_lyase_PatB"/>
    <property type="match status" value="1"/>
</dbReference>
<accession>A0A0R1S0W1</accession>
<dbReference type="InterPro" id="IPR015421">
    <property type="entry name" value="PyrdxlP-dep_Trfase_major"/>
</dbReference>
<dbReference type="CDD" id="cd00609">
    <property type="entry name" value="AAT_like"/>
    <property type="match status" value="1"/>
</dbReference>
<reference evidence="7 8" key="1">
    <citation type="journal article" date="2015" name="Genome Announc.">
        <title>Expanding the biotechnology potential of lactobacilli through comparative genomics of 213 strains and associated genera.</title>
        <authorList>
            <person name="Sun Z."/>
            <person name="Harris H.M."/>
            <person name="McCann A."/>
            <person name="Guo C."/>
            <person name="Argimon S."/>
            <person name="Zhang W."/>
            <person name="Yang X."/>
            <person name="Jeffery I.B."/>
            <person name="Cooney J.C."/>
            <person name="Kagawa T.F."/>
            <person name="Liu W."/>
            <person name="Song Y."/>
            <person name="Salvetti E."/>
            <person name="Wrobel A."/>
            <person name="Rasinkangas P."/>
            <person name="Parkhill J."/>
            <person name="Rea M.C."/>
            <person name="O'Sullivan O."/>
            <person name="Ritari J."/>
            <person name="Douillard F.P."/>
            <person name="Paul Ross R."/>
            <person name="Yang R."/>
            <person name="Briner A.E."/>
            <person name="Felis G.E."/>
            <person name="de Vos W.M."/>
            <person name="Barrangou R."/>
            <person name="Klaenhammer T.R."/>
            <person name="Caufield P.W."/>
            <person name="Cui Y."/>
            <person name="Zhang H."/>
            <person name="O'Toole P.W."/>
        </authorList>
    </citation>
    <scope>NUCLEOTIDE SEQUENCE [LARGE SCALE GENOMIC DNA]</scope>
    <source>
        <strain evidence="7 8">DSM 15354</strain>
    </source>
</reference>
<comment type="cofactor">
    <cofactor evidence="1">
        <name>pyridoxal 5'-phosphate</name>
        <dbReference type="ChEBI" id="CHEBI:597326"/>
    </cofactor>
</comment>
<dbReference type="Gene3D" id="3.40.640.10">
    <property type="entry name" value="Type I PLP-dependent aspartate aminotransferase-like (Major domain)"/>
    <property type="match status" value="1"/>
</dbReference>
<dbReference type="AlphaFoldDB" id="A0A0R1S0W1"/>
<feature type="domain" description="Aminotransferase class I/classII large" evidence="6">
    <location>
        <begin position="31"/>
        <end position="369"/>
    </location>
</feature>
<keyword evidence="8" id="KW-1185">Reference proteome</keyword>
<evidence type="ECO:0000313" key="8">
    <source>
        <dbReference type="Proteomes" id="UP000051931"/>
    </source>
</evidence>
<dbReference type="GO" id="GO:0008483">
    <property type="term" value="F:transaminase activity"/>
    <property type="evidence" value="ECO:0007669"/>
    <property type="project" value="UniProtKB-KW"/>
</dbReference>
<comment type="caution">
    <text evidence="7">The sequence shown here is derived from an EMBL/GenBank/DDBJ whole genome shotgun (WGS) entry which is preliminary data.</text>
</comment>
<dbReference type="InterPro" id="IPR015422">
    <property type="entry name" value="PyrdxlP-dep_Trfase_small"/>
</dbReference>
<dbReference type="eggNOG" id="COG1168">
    <property type="taxonomic scope" value="Bacteria"/>
</dbReference>
<dbReference type="Gene3D" id="3.90.1150.10">
    <property type="entry name" value="Aspartate Aminotransferase, domain 1"/>
    <property type="match status" value="1"/>
</dbReference>
<dbReference type="SUPFAM" id="SSF53383">
    <property type="entry name" value="PLP-dependent transferases"/>
    <property type="match status" value="1"/>
</dbReference>
<dbReference type="InterPro" id="IPR004839">
    <property type="entry name" value="Aminotransferase_I/II_large"/>
</dbReference>
<dbReference type="PATRIC" id="fig|1122152.4.peg.1314"/>
<dbReference type="GO" id="GO:0030170">
    <property type="term" value="F:pyridoxal phosphate binding"/>
    <property type="evidence" value="ECO:0007669"/>
    <property type="project" value="InterPro"/>
</dbReference>
<keyword evidence="7" id="KW-0808">Transferase</keyword>
<sequence length="387" mass="44336">MYNFDQMPDRRDTNSIKWDVEKQELPMWIADMDFSVAPEIMQAMQDKIKLGAFGYENVPASYYDAIVNWQEKQHNCQVKKDWILFVNGVIPALSSAVRRVTHPGEQILTLTPVYDIFFHSIENNGRKSLEEELEYNAKTHKYSINWSSLEQKLADPLTKMMILCNPHNPIGKSWTYKEIEKIAQLCHEYHVYLFSDEIHGDLVLDNSFSSTLKLPDNLKQNLIVAFSPSKTFNLAALHSASMVVPNPELRFQIYRAINNDEIAEPNLLAIPATIAAYTQGNAWLKELKKYLLKNRQYIANFLETELNELNLASEFATYLAWIDISSLNINSQQLADFLKENTGLIISSGNVYRGNGTNFIRLNFACPKSVLIDGLERLKKGIDIEKS</sequence>
<dbReference type="STRING" id="1122152.GCA_000425905_01190"/>
<dbReference type="RefSeq" id="WP_027825147.1">
    <property type="nucleotide sequence ID" value="NZ_AUEI01000009.1"/>
</dbReference>
<gene>
    <name evidence="7" type="ORF">FC23_GL001279</name>
</gene>
<dbReference type="EMBL" id="AZFB01000008">
    <property type="protein sequence ID" value="KRL62657.1"/>
    <property type="molecule type" value="Genomic_DNA"/>
</dbReference>
<dbReference type="InterPro" id="IPR051798">
    <property type="entry name" value="Class-II_PLP-Dep_Aminotrans"/>
</dbReference>
<evidence type="ECO:0000256" key="2">
    <source>
        <dbReference type="ARBA" id="ARBA00012224"/>
    </source>
</evidence>
<evidence type="ECO:0000256" key="5">
    <source>
        <dbReference type="ARBA" id="ARBA00037974"/>
    </source>
</evidence>
<dbReference type="InterPro" id="IPR015424">
    <property type="entry name" value="PyrdxlP-dep_Trfase"/>
</dbReference>
<keyword evidence="7" id="KW-0032">Aminotransferase</keyword>